<dbReference type="AlphaFoldDB" id="A0A7H0H2H7"/>
<feature type="transmembrane region" description="Helical" evidence="1">
    <location>
        <begin position="171"/>
        <end position="190"/>
    </location>
</feature>
<evidence type="ECO:0008006" key="5">
    <source>
        <dbReference type="Google" id="ProtNLM"/>
    </source>
</evidence>
<feature type="transmembrane region" description="Helical" evidence="1">
    <location>
        <begin position="44"/>
        <end position="68"/>
    </location>
</feature>
<feature type="transmembrane region" description="Helical" evidence="1">
    <location>
        <begin position="114"/>
        <end position="139"/>
    </location>
</feature>
<feature type="transmembrane region" description="Helical" evidence="1">
    <location>
        <begin position="80"/>
        <end position="102"/>
    </location>
</feature>
<feature type="signal peptide" evidence="2">
    <location>
        <begin position="1"/>
        <end position="20"/>
    </location>
</feature>
<keyword evidence="1" id="KW-0812">Transmembrane</keyword>
<keyword evidence="4" id="KW-1185">Reference proteome</keyword>
<protein>
    <recommendedName>
        <fullName evidence="5">DUF998 domain-containing protein</fullName>
    </recommendedName>
</protein>
<feature type="chain" id="PRO_5038797290" description="DUF998 domain-containing protein" evidence="2">
    <location>
        <begin position="21"/>
        <end position="238"/>
    </location>
</feature>
<reference evidence="3 4" key="1">
    <citation type="submission" date="2020-08" db="EMBL/GenBank/DDBJ databases">
        <title>Genome sequence of Tessaracoccus defluvii JCM 17540T.</title>
        <authorList>
            <person name="Hyun D.-W."/>
            <person name="Bae J.-W."/>
        </authorList>
    </citation>
    <scope>NUCLEOTIDE SEQUENCE [LARGE SCALE GENOMIC DNA]</scope>
    <source>
        <strain evidence="3 4">JCM 17540</strain>
    </source>
</reference>
<evidence type="ECO:0000313" key="3">
    <source>
        <dbReference type="EMBL" id="QNP54743.1"/>
    </source>
</evidence>
<keyword evidence="1" id="KW-0472">Membrane</keyword>
<keyword evidence="1" id="KW-1133">Transmembrane helix</keyword>
<dbReference type="Proteomes" id="UP000516117">
    <property type="component" value="Chromosome"/>
</dbReference>
<evidence type="ECO:0000256" key="2">
    <source>
        <dbReference type="SAM" id="SignalP"/>
    </source>
</evidence>
<sequence>MSKILTIAALAGAAGLSAIAINDAATFALTGSYSAASDEFGVNPLYLVSGLVHGLAYLAFAGVLHAYGRRVDDGSRLRRIIRLALIVVFLILAAGMLTNTAVSAATGEMLDGDGLYGAVATVSFLLMFVGSIALGFSLLPRSDMRLPAWTLVAILPALLLTILIGVSGSPWAHPAYVEALVCFGIAFIGLPRDGWISARRRWVRFWIPSVGRRRAGLAVWGESPHLGQPALCAVGQLL</sequence>
<feature type="transmembrane region" description="Helical" evidence="1">
    <location>
        <begin position="146"/>
        <end position="165"/>
    </location>
</feature>
<dbReference type="EMBL" id="CP060789">
    <property type="protein sequence ID" value="QNP54743.1"/>
    <property type="molecule type" value="Genomic_DNA"/>
</dbReference>
<name>A0A7H0H2H7_9ACTN</name>
<organism evidence="3 4">
    <name type="scientific">Tessaracoccus defluvii</name>
    <dbReference type="NCBI Taxonomy" id="1285901"/>
    <lineage>
        <taxon>Bacteria</taxon>
        <taxon>Bacillati</taxon>
        <taxon>Actinomycetota</taxon>
        <taxon>Actinomycetes</taxon>
        <taxon>Propionibacteriales</taxon>
        <taxon>Propionibacteriaceae</taxon>
        <taxon>Tessaracoccus</taxon>
    </lineage>
</organism>
<accession>A0A7H0H2H7</accession>
<evidence type="ECO:0000256" key="1">
    <source>
        <dbReference type="SAM" id="Phobius"/>
    </source>
</evidence>
<dbReference type="RefSeq" id="WP_187719881.1">
    <property type="nucleotide sequence ID" value="NZ_CP060789.1"/>
</dbReference>
<proteinExistence type="predicted"/>
<keyword evidence="2" id="KW-0732">Signal</keyword>
<dbReference type="KEGG" id="tdf:H9L22_10555"/>
<gene>
    <name evidence="3" type="ORF">H9L22_10555</name>
</gene>
<evidence type="ECO:0000313" key="4">
    <source>
        <dbReference type="Proteomes" id="UP000516117"/>
    </source>
</evidence>